<name>A0A067MBD9_BOTB1</name>
<organism evidence="1 2">
    <name type="scientific">Botryobasidium botryosum (strain FD-172 SS1)</name>
    <dbReference type="NCBI Taxonomy" id="930990"/>
    <lineage>
        <taxon>Eukaryota</taxon>
        <taxon>Fungi</taxon>
        <taxon>Dikarya</taxon>
        <taxon>Basidiomycota</taxon>
        <taxon>Agaricomycotina</taxon>
        <taxon>Agaricomycetes</taxon>
        <taxon>Cantharellales</taxon>
        <taxon>Botryobasidiaceae</taxon>
        <taxon>Botryobasidium</taxon>
    </lineage>
</organism>
<dbReference type="Proteomes" id="UP000027195">
    <property type="component" value="Unassembled WGS sequence"/>
</dbReference>
<dbReference type="AlphaFoldDB" id="A0A067MBD9"/>
<proteinExistence type="predicted"/>
<protein>
    <submittedName>
        <fullName evidence="1">Uncharacterized protein</fullName>
    </submittedName>
</protein>
<dbReference type="HOGENOM" id="CLU_1820358_0_0_1"/>
<sequence>MTWGYTERSYRSIKPLSPGKTIRACLQALFLLRCLCRVPYKRSRQSQLSVPTTYVAPAIRCKCRSAADDIKMYKRAPPKGLSYYGTRCSAVFLYTKVFCLPGPYHLISKIPPIAGFPLAPIPTRCLPESPRPLAKVCSQTT</sequence>
<dbReference type="EMBL" id="KL198085">
    <property type="protein sequence ID" value="KDQ08896.1"/>
    <property type="molecule type" value="Genomic_DNA"/>
</dbReference>
<gene>
    <name evidence="1" type="ORF">BOTBODRAFT_69558</name>
</gene>
<dbReference type="InParanoid" id="A0A067MBD9"/>
<keyword evidence="2" id="KW-1185">Reference proteome</keyword>
<accession>A0A067MBD9</accession>
<evidence type="ECO:0000313" key="2">
    <source>
        <dbReference type="Proteomes" id="UP000027195"/>
    </source>
</evidence>
<evidence type="ECO:0000313" key="1">
    <source>
        <dbReference type="EMBL" id="KDQ08896.1"/>
    </source>
</evidence>
<reference evidence="2" key="1">
    <citation type="journal article" date="2014" name="Proc. Natl. Acad. Sci. U.S.A.">
        <title>Extensive sampling of basidiomycete genomes demonstrates inadequacy of the white-rot/brown-rot paradigm for wood decay fungi.</title>
        <authorList>
            <person name="Riley R."/>
            <person name="Salamov A.A."/>
            <person name="Brown D.W."/>
            <person name="Nagy L.G."/>
            <person name="Floudas D."/>
            <person name="Held B.W."/>
            <person name="Levasseur A."/>
            <person name="Lombard V."/>
            <person name="Morin E."/>
            <person name="Otillar R."/>
            <person name="Lindquist E.A."/>
            <person name="Sun H."/>
            <person name="LaButti K.M."/>
            <person name="Schmutz J."/>
            <person name="Jabbour D."/>
            <person name="Luo H."/>
            <person name="Baker S.E."/>
            <person name="Pisabarro A.G."/>
            <person name="Walton J.D."/>
            <person name="Blanchette R.A."/>
            <person name="Henrissat B."/>
            <person name="Martin F."/>
            <person name="Cullen D."/>
            <person name="Hibbett D.S."/>
            <person name="Grigoriev I.V."/>
        </authorList>
    </citation>
    <scope>NUCLEOTIDE SEQUENCE [LARGE SCALE GENOMIC DNA]</scope>
    <source>
        <strain evidence="2">FD-172 SS1</strain>
    </source>
</reference>